<evidence type="ECO:0000313" key="3">
    <source>
        <dbReference type="Proteomes" id="UP000186336"/>
    </source>
</evidence>
<evidence type="ECO:0000313" key="2">
    <source>
        <dbReference type="EMBL" id="APX10984.1"/>
    </source>
</evidence>
<dbReference type="EMBL" id="CP019312">
    <property type="protein sequence ID" value="APX10984.1"/>
    <property type="molecule type" value="Genomic_DNA"/>
</dbReference>
<dbReference type="AlphaFoldDB" id="A0A1P8MSH6"/>
<keyword evidence="3" id="KW-1185">Reference proteome</keyword>
<sequence length="195" mass="22148">MSATRHILDGLAAVDPRIWQAVIAGLFVAVGWIVNGAQMRRDAARLRREQREDVQRALVAEIKHYLEVLEGEDLNAAWEAMQPRIAEGYVPFLPTEYNDMVFQSVLDNIHILPKEVIDPVVKYYSQLNAIEVQIADSRLKPFVEGTDEASRKRREIAYFQYLQMKQRARTYAIDALKHLGADPAISSPGSARSDR</sequence>
<accession>A0A1P8MSH6</accession>
<evidence type="ECO:0000256" key="1">
    <source>
        <dbReference type="SAM" id="Phobius"/>
    </source>
</evidence>
<dbReference type="RefSeq" id="WP_076626850.1">
    <property type="nucleotide sequence ID" value="NZ_CP019312.1"/>
</dbReference>
<proteinExistence type="predicted"/>
<organism evidence="2 3">
    <name type="scientific">Tateyamaria omphalii</name>
    <dbReference type="NCBI Taxonomy" id="299262"/>
    <lineage>
        <taxon>Bacteria</taxon>
        <taxon>Pseudomonadati</taxon>
        <taxon>Pseudomonadota</taxon>
        <taxon>Alphaproteobacteria</taxon>
        <taxon>Rhodobacterales</taxon>
        <taxon>Roseobacteraceae</taxon>
        <taxon>Tateyamaria</taxon>
    </lineage>
</organism>
<feature type="transmembrane region" description="Helical" evidence="1">
    <location>
        <begin position="18"/>
        <end position="37"/>
    </location>
</feature>
<dbReference type="KEGG" id="tom:BWR18_04225"/>
<keyword evidence="1" id="KW-0472">Membrane</keyword>
<reference evidence="2 3" key="1">
    <citation type="submission" date="2017-01" db="EMBL/GenBank/DDBJ databases">
        <title>Complete genome of Tateyamaria omphalii DOK1-4 isolated from seawater in Dokdo.</title>
        <authorList>
            <person name="Kim J.H."/>
            <person name="Chi W.-J."/>
        </authorList>
    </citation>
    <scope>NUCLEOTIDE SEQUENCE [LARGE SCALE GENOMIC DNA]</scope>
    <source>
        <strain evidence="2 3">DOK1-4</strain>
    </source>
</reference>
<protein>
    <submittedName>
        <fullName evidence="2">Uncharacterized protein</fullName>
    </submittedName>
</protein>
<name>A0A1P8MSH6_9RHOB</name>
<dbReference type="OrthoDB" id="7836441at2"/>
<gene>
    <name evidence="2" type="ORF">BWR18_04225</name>
</gene>
<keyword evidence="1" id="KW-0812">Transmembrane</keyword>
<dbReference type="Proteomes" id="UP000186336">
    <property type="component" value="Chromosome"/>
</dbReference>
<keyword evidence="1" id="KW-1133">Transmembrane helix</keyword>
<dbReference type="STRING" id="299262.BWR18_04225"/>